<dbReference type="InterPro" id="IPR050077">
    <property type="entry name" value="LexA_repressor"/>
</dbReference>
<feature type="domain" description="LexA repressor DNA-binding" evidence="1">
    <location>
        <begin position="1"/>
        <end position="65"/>
    </location>
</feature>
<dbReference type="AlphaFoldDB" id="A0A1H0MIB7"/>
<evidence type="ECO:0000313" key="2">
    <source>
        <dbReference type="EMBL" id="SDO80101.1"/>
    </source>
</evidence>
<reference evidence="3" key="1">
    <citation type="submission" date="2016-10" db="EMBL/GenBank/DDBJ databases">
        <authorList>
            <person name="Varghese N."/>
            <person name="Submissions S."/>
        </authorList>
    </citation>
    <scope>NUCLEOTIDE SEQUENCE [LARGE SCALE GENOMIC DNA]</scope>
    <source>
        <strain evidence="3">CGMCC 1.3703</strain>
    </source>
</reference>
<dbReference type="Pfam" id="PF01726">
    <property type="entry name" value="LexA_DNA_bind"/>
    <property type="match status" value="1"/>
</dbReference>
<gene>
    <name evidence="2" type="ORF">SAMN05421677_10846</name>
</gene>
<name>A0A1H0MIB7_HALAD</name>
<dbReference type="EMBL" id="FNIZ01000008">
    <property type="protein sequence ID" value="SDO80101.1"/>
    <property type="molecule type" value="Genomic_DNA"/>
</dbReference>
<dbReference type="STRING" id="240303.SAMN05421677_10846"/>
<dbReference type="InterPro" id="IPR036388">
    <property type="entry name" value="WH-like_DNA-bd_sf"/>
</dbReference>
<dbReference type="InterPro" id="IPR006199">
    <property type="entry name" value="LexA_DNA-bd_dom"/>
</dbReference>
<evidence type="ECO:0000313" key="3">
    <source>
        <dbReference type="Proteomes" id="UP000198860"/>
    </source>
</evidence>
<dbReference type="OrthoDB" id="1956263at2"/>
<dbReference type="PANTHER" id="PTHR33516">
    <property type="entry name" value="LEXA REPRESSOR"/>
    <property type="match status" value="1"/>
</dbReference>
<dbReference type="SUPFAM" id="SSF46785">
    <property type="entry name" value="Winged helix' DNA-binding domain"/>
    <property type="match status" value="1"/>
</dbReference>
<dbReference type="Proteomes" id="UP000198860">
    <property type="component" value="Unassembled WGS sequence"/>
</dbReference>
<dbReference type="RefSeq" id="WP_089652316.1">
    <property type="nucleotide sequence ID" value="NZ_FNIZ01000008.1"/>
</dbReference>
<accession>A0A1H0MIB7</accession>
<dbReference type="PANTHER" id="PTHR33516:SF2">
    <property type="entry name" value="LEXA REPRESSOR-RELATED"/>
    <property type="match status" value="1"/>
</dbReference>
<protein>
    <submittedName>
        <fullName evidence="2">LexA DNA binding domain-containing protein</fullName>
    </submittedName>
</protein>
<organism evidence="2 3">
    <name type="scientific">Halobacillus aidingensis</name>
    <dbReference type="NCBI Taxonomy" id="240303"/>
    <lineage>
        <taxon>Bacteria</taxon>
        <taxon>Bacillati</taxon>
        <taxon>Bacillota</taxon>
        <taxon>Bacilli</taxon>
        <taxon>Bacillales</taxon>
        <taxon>Bacillaceae</taxon>
        <taxon>Halobacillus</taxon>
    </lineage>
</organism>
<keyword evidence="3" id="KW-1185">Reference proteome</keyword>
<sequence length="122" mass="13820">MEDLTVKQKRILLYVKKSIEERGISPTVREVGIYAGLSSSSTVHRHLSNLVEKGYLEKDECSPRTLRVTKGDSPEADVIEYIKAMDDDVSDIIFVEGQPFYIRRASVEDIQEWIGQEDPASC</sequence>
<evidence type="ECO:0000259" key="1">
    <source>
        <dbReference type="Pfam" id="PF01726"/>
    </source>
</evidence>
<dbReference type="GO" id="GO:0004252">
    <property type="term" value="F:serine-type endopeptidase activity"/>
    <property type="evidence" value="ECO:0007669"/>
    <property type="project" value="InterPro"/>
</dbReference>
<dbReference type="Gene3D" id="1.10.10.10">
    <property type="entry name" value="Winged helix-like DNA-binding domain superfamily/Winged helix DNA-binding domain"/>
    <property type="match status" value="1"/>
</dbReference>
<proteinExistence type="predicted"/>
<dbReference type="GO" id="GO:0006508">
    <property type="term" value="P:proteolysis"/>
    <property type="evidence" value="ECO:0007669"/>
    <property type="project" value="InterPro"/>
</dbReference>
<dbReference type="InterPro" id="IPR036390">
    <property type="entry name" value="WH_DNA-bd_sf"/>
</dbReference>